<dbReference type="PRINTS" id="PR00947">
    <property type="entry name" value="CUTICLE"/>
</dbReference>
<keyword evidence="6" id="KW-1185">Reference proteome</keyword>
<organism evidence="5 6">
    <name type="scientific">Drosophila gunungcola</name>
    <name type="common">fruit fly</name>
    <dbReference type="NCBI Taxonomy" id="103775"/>
    <lineage>
        <taxon>Eukaryota</taxon>
        <taxon>Metazoa</taxon>
        <taxon>Ecdysozoa</taxon>
        <taxon>Arthropoda</taxon>
        <taxon>Hexapoda</taxon>
        <taxon>Insecta</taxon>
        <taxon>Pterygota</taxon>
        <taxon>Neoptera</taxon>
        <taxon>Endopterygota</taxon>
        <taxon>Diptera</taxon>
        <taxon>Brachycera</taxon>
        <taxon>Muscomorpha</taxon>
        <taxon>Ephydroidea</taxon>
        <taxon>Drosophilidae</taxon>
        <taxon>Drosophila</taxon>
        <taxon>Sophophora</taxon>
    </lineage>
</organism>
<name>A0A9Q0BQL9_9MUSC</name>
<dbReference type="GO" id="GO:0062129">
    <property type="term" value="C:chitin-based extracellular matrix"/>
    <property type="evidence" value="ECO:0007669"/>
    <property type="project" value="TreeGrafter"/>
</dbReference>
<dbReference type="InterPro" id="IPR031311">
    <property type="entry name" value="CHIT_BIND_RR_consensus"/>
</dbReference>
<keyword evidence="3" id="KW-1133">Transmembrane helix</keyword>
<evidence type="ECO:0008006" key="7">
    <source>
        <dbReference type="Google" id="ProtNLM"/>
    </source>
</evidence>
<dbReference type="AlphaFoldDB" id="A0A9Q0BQL9"/>
<dbReference type="InterPro" id="IPR050468">
    <property type="entry name" value="Cuticle_Struct_Prot"/>
</dbReference>
<evidence type="ECO:0000256" key="1">
    <source>
        <dbReference type="ARBA" id="ARBA00022460"/>
    </source>
</evidence>
<dbReference type="Proteomes" id="UP001059596">
    <property type="component" value="Unassembled WGS sequence"/>
</dbReference>
<evidence type="ECO:0000256" key="4">
    <source>
        <dbReference type="SAM" id="SignalP"/>
    </source>
</evidence>
<keyword evidence="1 2" id="KW-0193">Cuticle</keyword>
<evidence type="ECO:0000313" key="5">
    <source>
        <dbReference type="EMBL" id="KAI8040295.1"/>
    </source>
</evidence>
<feature type="chain" id="PRO_5040408423" description="Larval cuticle protein 8" evidence="4">
    <location>
        <begin position="19"/>
        <end position="652"/>
    </location>
</feature>
<proteinExistence type="predicted"/>
<dbReference type="PANTHER" id="PTHR10380:SF218">
    <property type="entry name" value="ADULT CUTICLE PROTEIN 65AA-RELATED"/>
    <property type="match status" value="1"/>
</dbReference>
<dbReference type="PROSITE" id="PS00233">
    <property type="entry name" value="CHIT_BIND_RR_1"/>
    <property type="match status" value="3"/>
</dbReference>
<dbReference type="PANTHER" id="PTHR10380">
    <property type="entry name" value="CUTICLE PROTEIN"/>
    <property type="match status" value="1"/>
</dbReference>
<gene>
    <name evidence="5" type="ORF">M5D96_006235</name>
</gene>
<evidence type="ECO:0000256" key="2">
    <source>
        <dbReference type="PROSITE-ProRule" id="PRU00497"/>
    </source>
</evidence>
<keyword evidence="3" id="KW-0472">Membrane</keyword>
<reference evidence="5" key="1">
    <citation type="journal article" date="2023" name="Genome Biol. Evol.">
        <title>Long-read-based Genome Assembly of Drosophila gunungcola Reveals Fewer Chemosensory Genes in Flower-breeding Species.</title>
        <authorList>
            <person name="Negi A."/>
            <person name="Liao B.Y."/>
            <person name="Yeh S.D."/>
        </authorList>
    </citation>
    <scope>NUCLEOTIDE SEQUENCE</scope>
    <source>
        <strain evidence="5">Sukarami</strain>
    </source>
</reference>
<dbReference type="PROSITE" id="PS51155">
    <property type="entry name" value="CHIT_BIND_RR_2"/>
    <property type="match status" value="7"/>
</dbReference>
<feature type="transmembrane region" description="Helical" evidence="3">
    <location>
        <begin position="286"/>
        <end position="304"/>
    </location>
</feature>
<keyword evidence="4" id="KW-0732">Signal</keyword>
<feature type="transmembrane region" description="Helical" evidence="3">
    <location>
        <begin position="544"/>
        <end position="566"/>
    </location>
</feature>
<evidence type="ECO:0000313" key="6">
    <source>
        <dbReference type="Proteomes" id="UP001059596"/>
    </source>
</evidence>
<dbReference type="InterPro" id="IPR000618">
    <property type="entry name" value="Insect_cuticle"/>
</dbReference>
<comment type="caution">
    <text evidence="5">The sequence shown here is derived from an EMBL/GenBank/DDBJ whole genome shotgun (WGS) entry which is preliminary data.</text>
</comment>
<keyword evidence="3" id="KW-0812">Transmembrane</keyword>
<dbReference type="Pfam" id="PF00379">
    <property type="entry name" value="Chitin_bind_4"/>
    <property type="match status" value="4"/>
</dbReference>
<protein>
    <recommendedName>
        <fullName evidence="7">Larval cuticle protein 8</fullName>
    </recommendedName>
</protein>
<feature type="signal peptide" evidence="4">
    <location>
        <begin position="1"/>
        <end position="18"/>
    </location>
</feature>
<feature type="transmembrane region" description="Helical" evidence="3">
    <location>
        <begin position="452"/>
        <end position="472"/>
    </location>
</feature>
<feature type="transmembrane region" description="Helical" evidence="3">
    <location>
        <begin position="204"/>
        <end position="222"/>
    </location>
</feature>
<sequence>MKFTIAIAFTCLLVCVLAAPPASQQEAQVLRFDSDVQPEGYKFAVETSDGKSHQEEGQLKDVGTDHEAIVVRGSYAYVGDDGQTYTINYLADENGFQPEGAHLPRACTVAIVFAALFAVVLAAPAPDAEAQILRLESDVQPEGYNFALETSDGKKHEEQGQLKNVGTEQEAIVVRGSYSFVADDGQTYTVNYVADENGFQPAGAHLPNFLIVFVALFAMAVARPNEAQIVRLDADVQPDKWSSNLETSDGTKIDQQGNLKDIGTEHEAAVVHGSFSWVDEKTGEKFTVTYFLIVFVALFAMAVARPNEAQIVRLDADVQPDKWSSNLETSDGTKIDQQGNLKDIGTEHEAAVVHGSYSWVDEKTGEKFTVTYTQFLIVFVALFALAVARPNEAGIVRQDSDVQPDKWSSVLETSDGTKIDQDGVLKDVGTEHEAAVVHGSYSWVDEKTGEKFTVTYGQFLIVFVALFALAVARPNEAGIVRLDSDVQPDKWSSVLETSDGTKIDQDGVLKNVGTEHEAAVVHGSYSWVDEKTGEKFTVTYSSTIYIAFNMKFAIVLLALFAVALAAPADVSIVKSNSDVGPESFKYDWETSDGQSAQAEGQLKNIGSENEAISVQGSYKFVGDDGVTYQVTYIADENGFQPQGAHLPVAPEA</sequence>
<accession>A0A9Q0BQL9</accession>
<feature type="transmembrane region" description="Helical" evidence="3">
    <location>
        <begin position="369"/>
        <end position="388"/>
    </location>
</feature>
<dbReference type="GO" id="GO:0008010">
    <property type="term" value="F:structural constituent of chitin-based larval cuticle"/>
    <property type="evidence" value="ECO:0007669"/>
    <property type="project" value="TreeGrafter"/>
</dbReference>
<evidence type="ECO:0000256" key="3">
    <source>
        <dbReference type="SAM" id="Phobius"/>
    </source>
</evidence>
<dbReference type="EMBL" id="JAMKOV010000004">
    <property type="protein sequence ID" value="KAI8040295.1"/>
    <property type="molecule type" value="Genomic_DNA"/>
</dbReference>